<evidence type="ECO:0000313" key="1">
    <source>
        <dbReference type="EMBL" id="GIZ04808.1"/>
    </source>
</evidence>
<organism evidence="1 2">
    <name type="scientific">Caerostris extrusa</name>
    <name type="common">Bark spider</name>
    <name type="synonym">Caerostris bankana</name>
    <dbReference type="NCBI Taxonomy" id="172846"/>
    <lineage>
        <taxon>Eukaryota</taxon>
        <taxon>Metazoa</taxon>
        <taxon>Ecdysozoa</taxon>
        <taxon>Arthropoda</taxon>
        <taxon>Chelicerata</taxon>
        <taxon>Arachnida</taxon>
        <taxon>Araneae</taxon>
        <taxon>Araneomorphae</taxon>
        <taxon>Entelegynae</taxon>
        <taxon>Araneoidea</taxon>
        <taxon>Araneidae</taxon>
        <taxon>Caerostris</taxon>
    </lineage>
</organism>
<name>A0AAV4YCS7_CAEEX</name>
<comment type="caution">
    <text evidence="1">The sequence shown here is derived from an EMBL/GenBank/DDBJ whole genome shotgun (WGS) entry which is preliminary data.</text>
</comment>
<dbReference type="EMBL" id="BPLR01019145">
    <property type="protein sequence ID" value="GIZ04808.1"/>
    <property type="molecule type" value="Genomic_DNA"/>
</dbReference>
<keyword evidence="2" id="KW-1185">Reference proteome</keyword>
<dbReference type="Proteomes" id="UP001054945">
    <property type="component" value="Unassembled WGS sequence"/>
</dbReference>
<dbReference type="AlphaFoldDB" id="A0AAV4YCS7"/>
<proteinExistence type="predicted"/>
<protein>
    <submittedName>
        <fullName evidence="1">Uncharacterized protein</fullName>
    </submittedName>
</protein>
<evidence type="ECO:0000313" key="2">
    <source>
        <dbReference type="Proteomes" id="UP001054945"/>
    </source>
</evidence>
<sequence length="93" mass="10540">MTKAKLTFLDVWKFDNLLNLVTSKSTPVSRSSILISLLLVTPDMKDNSKPLILEDTCSGHLQDVAKFLFHPSRYGGPVSRIFWNFRKAKSKSL</sequence>
<gene>
    <name evidence="1" type="ORF">CEXT_656911</name>
</gene>
<accession>A0AAV4YCS7</accession>
<reference evidence="1 2" key="1">
    <citation type="submission" date="2021-06" db="EMBL/GenBank/DDBJ databases">
        <title>Caerostris extrusa draft genome.</title>
        <authorList>
            <person name="Kono N."/>
            <person name="Arakawa K."/>
        </authorList>
    </citation>
    <scope>NUCLEOTIDE SEQUENCE [LARGE SCALE GENOMIC DNA]</scope>
</reference>